<keyword evidence="6 8" id="KW-1278">Translocase</keyword>
<comment type="subunit">
    <text evidence="8">The complex is composed of two ATP-binding proteins (PotA), two transmembrane proteins (PotB and PotC) and a solute-binding protein (PotD).</text>
</comment>
<dbReference type="EMBL" id="CP022759">
    <property type="protein sequence ID" value="AXV81497.1"/>
    <property type="molecule type" value="Genomic_DNA"/>
</dbReference>
<dbReference type="Pfam" id="PF08402">
    <property type="entry name" value="TOBE_2"/>
    <property type="match status" value="1"/>
</dbReference>
<dbReference type="InterPro" id="IPR050093">
    <property type="entry name" value="ABC_SmlMolc_Importer"/>
</dbReference>
<organism evidence="10 11">
    <name type="scientific">Ralstonia solanacearum</name>
    <name type="common">Pseudomonas solanacearum</name>
    <dbReference type="NCBI Taxonomy" id="305"/>
    <lineage>
        <taxon>Bacteria</taxon>
        <taxon>Pseudomonadati</taxon>
        <taxon>Pseudomonadota</taxon>
        <taxon>Betaproteobacteria</taxon>
        <taxon>Burkholderiales</taxon>
        <taxon>Burkholderiaceae</taxon>
        <taxon>Ralstonia</taxon>
        <taxon>Ralstonia solanacearum species complex</taxon>
    </lineage>
</organism>
<dbReference type="GO" id="GO:0015417">
    <property type="term" value="F:ABC-type polyamine transporter activity"/>
    <property type="evidence" value="ECO:0007669"/>
    <property type="project" value="UniProtKB-EC"/>
</dbReference>
<evidence type="ECO:0000256" key="5">
    <source>
        <dbReference type="ARBA" id="ARBA00022840"/>
    </source>
</evidence>
<dbReference type="GO" id="GO:0015847">
    <property type="term" value="P:putrescine transport"/>
    <property type="evidence" value="ECO:0007669"/>
    <property type="project" value="UniProtKB-ARBA"/>
</dbReference>
<evidence type="ECO:0000256" key="6">
    <source>
        <dbReference type="ARBA" id="ARBA00022967"/>
    </source>
</evidence>
<keyword evidence="1 8" id="KW-0813">Transport</keyword>
<dbReference type="AlphaFoldDB" id="A0AAD0WH05"/>
<dbReference type="PROSITE" id="PS00211">
    <property type="entry name" value="ABC_TRANSPORTER_1"/>
    <property type="match status" value="1"/>
</dbReference>
<dbReference type="PANTHER" id="PTHR42781:SF6">
    <property type="entry name" value="SPERMIDINE_PUTRESCINE IMPORT ATP-BINDING PROTEIN POTA"/>
    <property type="match status" value="1"/>
</dbReference>
<dbReference type="PANTHER" id="PTHR42781">
    <property type="entry name" value="SPERMIDINE/PUTRESCINE IMPORT ATP-BINDING PROTEIN POTA"/>
    <property type="match status" value="1"/>
</dbReference>
<dbReference type="GO" id="GO:0016887">
    <property type="term" value="F:ATP hydrolysis activity"/>
    <property type="evidence" value="ECO:0007669"/>
    <property type="project" value="InterPro"/>
</dbReference>
<dbReference type="Gene3D" id="3.40.50.300">
    <property type="entry name" value="P-loop containing nucleotide triphosphate hydrolases"/>
    <property type="match status" value="1"/>
</dbReference>
<keyword evidence="4 8" id="KW-0547">Nucleotide-binding</keyword>
<keyword evidence="7 8" id="KW-0472">Membrane</keyword>
<dbReference type="InterPro" id="IPR005893">
    <property type="entry name" value="PotA-like"/>
</dbReference>
<protein>
    <recommendedName>
        <fullName evidence="8">Spermidine/putrescine import ATP-binding protein PotA</fullName>
        <ecNumber evidence="8">7.6.2.11</ecNumber>
    </recommendedName>
</protein>
<dbReference type="InterPro" id="IPR013611">
    <property type="entry name" value="Transp-assoc_OB_typ2"/>
</dbReference>
<dbReference type="InterPro" id="IPR017871">
    <property type="entry name" value="ABC_transporter-like_CS"/>
</dbReference>
<evidence type="ECO:0000256" key="2">
    <source>
        <dbReference type="ARBA" id="ARBA00022475"/>
    </source>
</evidence>
<dbReference type="FunFam" id="3.40.50.300:FF:000133">
    <property type="entry name" value="Spermidine/putrescine import ATP-binding protein PotA"/>
    <property type="match status" value="1"/>
</dbReference>
<dbReference type="GO" id="GO:0005524">
    <property type="term" value="F:ATP binding"/>
    <property type="evidence" value="ECO:0007669"/>
    <property type="project" value="UniProtKB-KW"/>
</dbReference>
<evidence type="ECO:0000256" key="7">
    <source>
        <dbReference type="ARBA" id="ARBA00023136"/>
    </source>
</evidence>
<evidence type="ECO:0000256" key="3">
    <source>
        <dbReference type="ARBA" id="ARBA00022519"/>
    </source>
</evidence>
<evidence type="ECO:0000256" key="4">
    <source>
        <dbReference type="ARBA" id="ARBA00022741"/>
    </source>
</evidence>
<dbReference type="InterPro" id="IPR003593">
    <property type="entry name" value="AAA+_ATPase"/>
</dbReference>
<dbReference type="PROSITE" id="PS50893">
    <property type="entry name" value="ABC_TRANSPORTER_2"/>
    <property type="match status" value="1"/>
</dbReference>
<comment type="function">
    <text evidence="8">Part of the ABC transporter complex PotABCD involved in spermidine/putrescine import. Responsible for energy coupling to the transport system.</text>
</comment>
<name>A0AAD0WH05_RALSL</name>
<evidence type="ECO:0000313" key="11">
    <source>
        <dbReference type="Proteomes" id="UP000261758"/>
    </source>
</evidence>
<keyword evidence="5 8" id="KW-0067">ATP-binding</keyword>
<reference evidence="10 11" key="1">
    <citation type="submission" date="2017-08" db="EMBL/GenBank/DDBJ databases">
        <title>Genome sequences of Ralstonia solanacearum Species Complex (RSSC) isolated from Potato bacterial wilts in Korea.</title>
        <authorList>
            <person name="Cho H."/>
            <person name="Song E.-S."/>
            <person name="Lee Y.K."/>
            <person name="Lee S."/>
            <person name="Lee S.-W."/>
            <person name="Jo A."/>
            <person name="Kim J.-G."/>
            <person name="Hwang I."/>
        </authorList>
    </citation>
    <scope>NUCLEOTIDE SEQUENCE [LARGE SCALE GENOMIC DNA]</scope>
    <source>
        <strain evidence="10 11">T98</strain>
    </source>
</reference>
<keyword evidence="3" id="KW-0997">Cell inner membrane</keyword>
<keyword evidence="2 8" id="KW-1003">Cell membrane</keyword>
<proteinExistence type="inferred from homology"/>
<dbReference type="NCBIfam" id="TIGR01187">
    <property type="entry name" value="potA"/>
    <property type="match status" value="1"/>
</dbReference>
<dbReference type="RefSeq" id="WP_118869429.1">
    <property type="nucleotide sequence ID" value="NZ_CP022759.1"/>
</dbReference>
<accession>A0AAD0WH05</accession>
<comment type="catalytic activity">
    <reaction evidence="8">
        <text>ATP + H2O + polyamine-[polyamine-binding protein]Side 1 = ADP + phosphate + polyamineSide 2 + [polyamine-binding protein]Side 1.</text>
        <dbReference type="EC" id="7.6.2.11"/>
    </reaction>
</comment>
<dbReference type="InterPro" id="IPR008995">
    <property type="entry name" value="Mo/tungstate-bd_C_term_dom"/>
</dbReference>
<comment type="similarity">
    <text evidence="8">Belongs to the ABC transporter superfamily. Spermidine/putrescine importer (TC 3.A.1.11.1) family.</text>
</comment>
<evidence type="ECO:0000256" key="1">
    <source>
        <dbReference type="ARBA" id="ARBA00022448"/>
    </source>
</evidence>
<gene>
    <name evidence="8" type="primary">potA</name>
    <name evidence="10" type="ORF">CJO77_07990</name>
</gene>
<evidence type="ECO:0000256" key="8">
    <source>
        <dbReference type="RuleBase" id="RU364083"/>
    </source>
</evidence>
<dbReference type="Pfam" id="PF00005">
    <property type="entry name" value="ABC_tran"/>
    <property type="match status" value="1"/>
</dbReference>
<evidence type="ECO:0000259" key="9">
    <source>
        <dbReference type="PROSITE" id="PS50893"/>
    </source>
</evidence>
<evidence type="ECO:0000313" key="10">
    <source>
        <dbReference type="EMBL" id="AXV81497.1"/>
    </source>
</evidence>
<dbReference type="Gene3D" id="2.40.50.100">
    <property type="match status" value="1"/>
</dbReference>
<sequence length="363" mass="39877">MKTDDVIVSFRGVRKTYDGETLVVKHLDLDIYQGEFLTLLGPSGSGKTTCLMMLAGFEFPTGGEIRLEGTLLNTVPPHKRNIGMVFQNYALFPHLTVAQNVEYPLTVRKLAAAERAERVHNALKMVRMEGFAKRYPAQLSGGQQQRIALARALVFEPKLVLMDEPLGALDKQLREHMQYELKSLHEKLGVTFVYVTHDQGEALTMSDRVAVFDKGVVQQLDTVDRLYESPCNAFVANFIGDSNTLRGTVVGIDGGYCELQLNDGARVVGRNIAGAPVGASAIGCIRPERMRLTEPAESGAGNALAGQTRGLVYFGDHVRMRCALPEQAECFVKVPLGTRALESFAPGAPIRLEFAPEHLRVFT</sequence>
<dbReference type="Proteomes" id="UP000261758">
    <property type="component" value="Chromosome"/>
</dbReference>
<dbReference type="SMART" id="SM00382">
    <property type="entry name" value="AAA"/>
    <property type="match status" value="1"/>
</dbReference>
<dbReference type="SUPFAM" id="SSF52540">
    <property type="entry name" value="P-loop containing nucleoside triphosphate hydrolases"/>
    <property type="match status" value="1"/>
</dbReference>
<feature type="domain" description="ABC transporter" evidence="9">
    <location>
        <begin position="1"/>
        <end position="239"/>
    </location>
</feature>
<dbReference type="SUPFAM" id="SSF50331">
    <property type="entry name" value="MOP-like"/>
    <property type="match status" value="1"/>
</dbReference>
<dbReference type="InterPro" id="IPR027417">
    <property type="entry name" value="P-loop_NTPase"/>
</dbReference>
<dbReference type="InterPro" id="IPR003439">
    <property type="entry name" value="ABC_transporter-like_ATP-bd"/>
</dbReference>
<dbReference type="GO" id="GO:0043190">
    <property type="term" value="C:ATP-binding cassette (ABC) transporter complex"/>
    <property type="evidence" value="ECO:0007669"/>
    <property type="project" value="InterPro"/>
</dbReference>
<dbReference type="EC" id="7.6.2.11" evidence="8"/>